<sequence length="158" mass="17381">MRWLKTHHAVGTSRVSTTTWKTGPDLPLPHPHTSLALYLPDETKSGPAWQRLHGEEGIAVVSFVGFPENSIRRRLFCYLRSDRSGQHAAKWRWVTSTPPWGEQAATALEANLAKLESRLDELLAGLGALEEHRGDDIHASPAQADQKTTKPSGASGKD</sequence>
<feature type="region of interest" description="Disordered" evidence="2">
    <location>
        <begin position="133"/>
        <end position="158"/>
    </location>
</feature>
<organism evidence="3 4">
    <name type="scientific">Plectosphaerella cucumerina</name>
    <dbReference type="NCBI Taxonomy" id="40658"/>
    <lineage>
        <taxon>Eukaryota</taxon>
        <taxon>Fungi</taxon>
        <taxon>Dikarya</taxon>
        <taxon>Ascomycota</taxon>
        <taxon>Pezizomycotina</taxon>
        <taxon>Sordariomycetes</taxon>
        <taxon>Hypocreomycetidae</taxon>
        <taxon>Glomerellales</taxon>
        <taxon>Plectosphaerellaceae</taxon>
        <taxon>Plectosphaerella</taxon>
    </lineage>
</organism>
<dbReference type="Proteomes" id="UP000813385">
    <property type="component" value="Unassembled WGS sequence"/>
</dbReference>
<accession>A0A8K0TPY8</accession>
<evidence type="ECO:0000313" key="3">
    <source>
        <dbReference type="EMBL" id="KAH7376268.1"/>
    </source>
</evidence>
<evidence type="ECO:0000256" key="1">
    <source>
        <dbReference type="SAM" id="Coils"/>
    </source>
</evidence>
<feature type="compositionally biased region" description="Polar residues" evidence="2">
    <location>
        <begin position="143"/>
        <end position="152"/>
    </location>
</feature>
<gene>
    <name evidence="3" type="ORF">B0T11DRAFT_293795</name>
</gene>
<reference evidence="3" key="1">
    <citation type="journal article" date="2021" name="Nat. Commun.">
        <title>Genetic determinants of endophytism in the Arabidopsis root mycobiome.</title>
        <authorList>
            <person name="Mesny F."/>
            <person name="Miyauchi S."/>
            <person name="Thiergart T."/>
            <person name="Pickel B."/>
            <person name="Atanasova L."/>
            <person name="Karlsson M."/>
            <person name="Huettel B."/>
            <person name="Barry K.W."/>
            <person name="Haridas S."/>
            <person name="Chen C."/>
            <person name="Bauer D."/>
            <person name="Andreopoulos W."/>
            <person name="Pangilinan J."/>
            <person name="LaButti K."/>
            <person name="Riley R."/>
            <person name="Lipzen A."/>
            <person name="Clum A."/>
            <person name="Drula E."/>
            <person name="Henrissat B."/>
            <person name="Kohler A."/>
            <person name="Grigoriev I.V."/>
            <person name="Martin F.M."/>
            <person name="Hacquard S."/>
        </authorList>
    </citation>
    <scope>NUCLEOTIDE SEQUENCE</scope>
    <source>
        <strain evidence="3">MPI-CAGE-AT-0016</strain>
    </source>
</reference>
<feature type="coiled-coil region" evidence="1">
    <location>
        <begin position="105"/>
        <end position="132"/>
    </location>
</feature>
<evidence type="ECO:0000313" key="4">
    <source>
        <dbReference type="Proteomes" id="UP000813385"/>
    </source>
</evidence>
<proteinExistence type="predicted"/>
<keyword evidence="4" id="KW-1185">Reference proteome</keyword>
<keyword evidence="1" id="KW-0175">Coiled coil</keyword>
<name>A0A8K0TPY8_9PEZI</name>
<dbReference type="EMBL" id="JAGPXD010000001">
    <property type="protein sequence ID" value="KAH7376268.1"/>
    <property type="molecule type" value="Genomic_DNA"/>
</dbReference>
<comment type="caution">
    <text evidence="3">The sequence shown here is derived from an EMBL/GenBank/DDBJ whole genome shotgun (WGS) entry which is preliminary data.</text>
</comment>
<dbReference type="AlphaFoldDB" id="A0A8K0TPY8"/>
<evidence type="ECO:0000256" key="2">
    <source>
        <dbReference type="SAM" id="MobiDB-lite"/>
    </source>
</evidence>
<protein>
    <submittedName>
        <fullName evidence="3">Uncharacterized protein</fullName>
    </submittedName>
</protein>
<dbReference type="OrthoDB" id="5398685at2759"/>